<dbReference type="PANTHER" id="PTHR43792:SF1">
    <property type="entry name" value="N-ACETYLTRANSFERASE DOMAIN-CONTAINING PROTEIN"/>
    <property type="match status" value="1"/>
</dbReference>
<reference evidence="2 3" key="1">
    <citation type="submission" date="2018-09" db="EMBL/GenBank/DDBJ databases">
        <title>Phylogeny of the Shewanellaceae, and recommendation for two new genera, Pseudoshewanella and Parashewanella.</title>
        <authorList>
            <person name="Wang G."/>
        </authorList>
    </citation>
    <scope>NUCLEOTIDE SEQUENCE [LARGE SCALE GENOMIC DNA]</scope>
    <source>
        <strain evidence="2 3">KCTC 22492</strain>
    </source>
</reference>
<dbReference type="Pfam" id="PF13302">
    <property type="entry name" value="Acetyltransf_3"/>
    <property type="match status" value="1"/>
</dbReference>
<keyword evidence="2" id="KW-0808">Transferase</keyword>
<dbReference type="SUPFAM" id="SSF55729">
    <property type="entry name" value="Acyl-CoA N-acyltransferases (Nat)"/>
    <property type="match status" value="1"/>
</dbReference>
<dbReference type="OrthoDB" id="9801656at2"/>
<dbReference type="RefSeq" id="WP_121851707.1">
    <property type="nucleotide sequence ID" value="NZ_CP037952.1"/>
</dbReference>
<dbReference type="InterPro" id="IPR016181">
    <property type="entry name" value="Acyl_CoA_acyltransferase"/>
</dbReference>
<evidence type="ECO:0000313" key="3">
    <source>
        <dbReference type="Proteomes" id="UP000273022"/>
    </source>
</evidence>
<feature type="domain" description="N-acetyltransferase" evidence="1">
    <location>
        <begin position="8"/>
        <end position="165"/>
    </location>
</feature>
<dbReference type="Proteomes" id="UP000273022">
    <property type="component" value="Unassembled WGS sequence"/>
</dbReference>
<comment type="caution">
    <text evidence="2">The sequence shown here is derived from an EMBL/GenBank/DDBJ whole genome shotgun (WGS) entry which is preliminary data.</text>
</comment>
<dbReference type="InterPro" id="IPR000182">
    <property type="entry name" value="GNAT_dom"/>
</dbReference>
<dbReference type="Gene3D" id="3.40.630.30">
    <property type="match status" value="1"/>
</dbReference>
<gene>
    <name evidence="2" type="ORF">D5R81_00545</name>
</gene>
<proteinExistence type="predicted"/>
<evidence type="ECO:0000259" key="1">
    <source>
        <dbReference type="PROSITE" id="PS51186"/>
    </source>
</evidence>
<dbReference type="AlphaFoldDB" id="A0A3A6UNW4"/>
<accession>A0A3A6UNW4</accession>
<protein>
    <submittedName>
        <fullName evidence="2">N-acetyltransferase</fullName>
    </submittedName>
</protein>
<evidence type="ECO:0000313" key="2">
    <source>
        <dbReference type="EMBL" id="RJY19510.1"/>
    </source>
</evidence>
<dbReference type="InterPro" id="IPR051531">
    <property type="entry name" value="N-acetyltransferase"/>
</dbReference>
<organism evidence="2 3">
    <name type="scientific">Parashewanella spongiae</name>
    <dbReference type="NCBI Taxonomy" id="342950"/>
    <lineage>
        <taxon>Bacteria</taxon>
        <taxon>Pseudomonadati</taxon>
        <taxon>Pseudomonadota</taxon>
        <taxon>Gammaproteobacteria</taxon>
        <taxon>Alteromonadales</taxon>
        <taxon>Shewanellaceae</taxon>
        <taxon>Parashewanella</taxon>
    </lineage>
</organism>
<dbReference type="PANTHER" id="PTHR43792">
    <property type="entry name" value="GNAT FAMILY, PUTATIVE (AFU_ORTHOLOGUE AFUA_3G00765)-RELATED-RELATED"/>
    <property type="match status" value="1"/>
</dbReference>
<sequence>MIVETERLILRKFTENDIDALFEMNRIPEILAYIPTEPFIKREQATKLYKTVILPNYEEFGFGRWAVHHKTDDKVIGFCGPKYIEELNEVELGYRYFPDYWGKGIGFEAAKGALSSFPEHGIKSAIAMILEGNVGSENIAKKVGMKWRNEDKFMGATINVFHKDL</sequence>
<dbReference type="PROSITE" id="PS51186">
    <property type="entry name" value="GNAT"/>
    <property type="match status" value="1"/>
</dbReference>
<name>A0A3A6UNW4_9GAMM</name>
<keyword evidence="3" id="KW-1185">Reference proteome</keyword>
<dbReference type="EMBL" id="QYYH01000002">
    <property type="protein sequence ID" value="RJY19510.1"/>
    <property type="molecule type" value="Genomic_DNA"/>
</dbReference>
<dbReference type="GO" id="GO:0016747">
    <property type="term" value="F:acyltransferase activity, transferring groups other than amino-acyl groups"/>
    <property type="evidence" value="ECO:0007669"/>
    <property type="project" value="InterPro"/>
</dbReference>